<gene>
    <name evidence="2" type="ORF">GCM10007901_09450</name>
</gene>
<dbReference type="Proteomes" id="UP001156670">
    <property type="component" value="Unassembled WGS sequence"/>
</dbReference>
<dbReference type="PROSITE" id="PS50943">
    <property type="entry name" value="HTH_CROC1"/>
    <property type="match status" value="1"/>
</dbReference>
<proteinExistence type="predicted"/>
<dbReference type="CDD" id="cd00093">
    <property type="entry name" value="HTH_XRE"/>
    <property type="match status" value="1"/>
</dbReference>
<feature type="domain" description="HTH cro/C1-type" evidence="1">
    <location>
        <begin position="26"/>
        <end position="80"/>
    </location>
</feature>
<dbReference type="InterPro" id="IPR001387">
    <property type="entry name" value="Cro/C1-type_HTH"/>
</dbReference>
<dbReference type="SMART" id="SM00530">
    <property type="entry name" value="HTH_XRE"/>
    <property type="match status" value="1"/>
</dbReference>
<keyword evidence="3" id="KW-1185">Reference proteome</keyword>
<dbReference type="Gene3D" id="1.10.260.40">
    <property type="entry name" value="lambda repressor-like DNA-binding domains"/>
    <property type="match status" value="1"/>
</dbReference>
<organism evidence="2 3">
    <name type="scientific">Dyella acidisoli</name>
    <dbReference type="NCBI Taxonomy" id="1867834"/>
    <lineage>
        <taxon>Bacteria</taxon>
        <taxon>Pseudomonadati</taxon>
        <taxon>Pseudomonadota</taxon>
        <taxon>Gammaproteobacteria</taxon>
        <taxon>Lysobacterales</taxon>
        <taxon>Rhodanobacteraceae</taxon>
        <taxon>Dyella</taxon>
    </lineage>
</organism>
<accession>A0ABQ5XJV2</accession>
<sequence>MVGAMSTTRKTKSVEKGEYAVAWALLKAARQAAKLTQRQLAAKLGRSQTFVGDVELGRRRLDILQIYEWTRACGVTLSAYAQQVEAMLDALPKNMPASVRVPKPRASRVEK</sequence>
<evidence type="ECO:0000313" key="2">
    <source>
        <dbReference type="EMBL" id="GLQ91994.1"/>
    </source>
</evidence>
<protein>
    <recommendedName>
        <fullName evidence="1">HTH cro/C1-type domain-containing protein</fullName>
    </recommendedName>
</protein>
<evidence type="ECO:0000259" key="1">
    <source>
        <dbReference type="PROSITE" id="PS50943"/>
    </source>
</evidence>
<name>A0ABQ5XJV2_9GAMM</name>
<comment type="caution">
    <text evidence="2">The sequence shown here is derived from an EMBL/GenBank/DDBJ whole genome shotgun (WGS) entry which is preliminary data.</text>
</comment>
<reference evidence="3" key="1">
    <citation type="journal article" date="2019" name="Int. J. Syst. Evol. Microbiol.">
        <title>The Global Catalogue of Microorganisms (GCM) 10K type strain sequencing project: providing services to taxonomists for standard genome sequencing and annotation.</title>
        <authorList>
            <consortium name="The Broad Institute Genomics Platform"/>
            <consortium name="The Broad Institute Genome Sequencing Center for Infectious Disease"/>
            <person name="Wu L."/>
            <person name="Ma J."/>
        </authorList>
    </citation>
    <scope>NUCLEOTIDE SEQUENCE [LARGE SCALE GENOMIC DNA]</scope>
    <source>
        <strain evidence="3">NBRC 111980</strain>
    </source>
</reference>
<dbReference type="EMBL" id="BSOB01000008">
    <property type="protein sequence ID" value="GLQ91994.1"/>
    <property type="molecule type" value="Genomic_DNA"/>
</dbReference>
<evidence type="ECO:0000313" key="3">
    <source>
        <dbReference type="Proteomes" id="UP001156670"/>
    </source>
</evidence>
<dbReference type="SUPFAM" id="SSF47413">
    <property type="entry name" value="lambda repressor-like DNA-binding domains"/>
    <property type="match status" value="1"/>
</dbReference>
<dbReference type="InterPro" id="IPR010982">
    <property type="entry name" value="Lambda_DNA-bd_dom_sf"/>
</dbReference>
<dbReference type="Pfam" id="PF01381">
    <property type="entry name" value="HTH_3"/>
    <property type="match status" value="1"/>
</dbReference>